<organism evidence="1 2">
    <name type="scientific">Allacma fusca</name>
    <dbReference type="NCBI Taxonomy" id="39272"/>
    <lineage>
        <taxon>Eukaryota</taxon>
        <taxon>Metazoa</taxon>
        <taxon>Ecdysozoa</taxon>
        <taxon>Arthropoda</taxon>
        <taxon>Hexapoda</taxon>
        <taxon>Collembola</taxon>
        <taxon>Symphypleona</taxon>
        <taxon>Sminthuridae</taxon>
        <taxon>Allacma</taxon>
    </lineage>
</organism>
<sequence length="192" mass="21174">MSDPKRVRAGLKGKLTILSKTVANVDPTKVVRANIASYTKTVEELKTQIDVNYSLLEQQCADDNEVAKLVSESDVIFTDLIDVETTTGMLEDIVRRAETAEAAAADLKKYEEQAKINATHQVANPPPASSQGQRSKLPQLTLPTFAGNLEEWLSFRDRFNQVVHKRTELSGAEKMSYLLSVLEGPALETIQA</sequence>
<protein>
    <submittedName>
        <fullName evidence="1">Uncharacterized protein</fullName>
    </submittedName>
</protein>
<name>A0A8J2NYW4_9HEXA</name>
<reference evidence="1" key="1">
    <citation type="submission" date="2021-06" db="EMBL/GenBank/DDBJ databases">
        <authorList>
            <person name="Hodson N. C."/>
            <person name="Mongue J. A."/>
            <person name="Jaron S. K."/>
        </authorList>
    </citation>
    <scope>NUCLEOTIDE SEQUENCE</scope>
</reference>
<dbReference type="EMBL" id="CAJVCH010109266">
    <property type="protein sequence ID" value="CAG7724383.1"/>
    <property type="molecule type" value="Genomic_DNA"/>
</dbReference>
<evidence type="ECO:0000313" key="2">
    <source>
        <dbReference type="Proteomes" id="UP000708208"/>
    </source>
</evidence>
<accession>A0A8J2NYW4</accession>
<evidence type="ECO:0000313" key="1">
    <source>
        <dbReference type="EMBL" id="CAG7724383.1"/>
    </source>
</evidence>
<dbReference type="OrthoDB" id="7423265at2759"/>
<comment type="caution">
    <text evidence="1">The sequence shown here is derived from an EMBL/GenBank/DDBJ whole genome shotgun (WGS) entry which is preliminary data.</text>
</comment>
<dbReference type="Pfam" id="PF03564">
    <property type="entry name" value="DUF1759"/>
    <property type="match status" value="1"/>
</dbReference>
<feature type="non-terminal residue" evidence="1">
    <location>
        <position position="192"/>
    </location>
</feature>
<dbReference type="InterPro" id="IPR005312">
    <property type="entry name" value="DUF1759"/>
</dbReference>
<keyword evidence="2" id="KW-1185">Reference proteome</keyword>
<gene>
    <name evidence="1" type="ORF">AFUS01_LOCUS13413</name>
</gene>
<proteinExistence type="predicted"/>
<dbReference type="Proteomes" id="UP000708208">
    <property type="component" value="Unassembled WGS sequence"/>
</dbReference>
<dbReference type="AlphaFoldDB" id="A0A8J2NYW4"/>